<evidence type="ECO:0000313" key="1">
    <source>
        <dbReference type="EMBL" id="OAS89226.1"/>
    </source>
</evidence>
<protein>
    <recommendedName>
        <fullName evidence="3">DUF2961 domain-containing protein</fullName>
    </recommendedName>
</protein>
<evidence type="ECO:0008006" key="3">
    <source>
        <dbReference type="Google" id="ProtNLM"/>
    </source>
</evidence>
<evidence type="ECO:0000313" key="2">
    <source>
        <dbReference type="Proteomes" id="UP000078534"/>
    </source>
</evidence>
<name>A0A179T534_9BACI</name>
<organism evidence="1 2">
    <name type="scientific">Metabacillus litoralis</name>
    <dbReference type="NCBI Taxonomy" id="152268"/>
    <lineage>
        <taxon>Bacteria</taxon>
        <taxon>Bacillati</taxon>
        <taxon>Bacillota</taxon>
        <taxon>Bacilli</taxon>
        <taxon>Bacillales</taxon>
        <taxon>Bacillaceae</taxon>
        <taxon>Metabacillus</taxon>
    </lineage>
</organism>
<dbReference type="EMBL" id="LWSG01000001">
    <property type="protein sequence ID" value="OAS89226.1"/>
    <property type="molecule type" value="Genomic_DNA"/>
</dbReference>
<dbReference type="STRING" id="152268.A6K24_01330"/>
<accession>A0A179T534</accession>
<proteinExistence type="predicted"/>
<dbReference type="AlphaFoldDB" id="A0A179T534"/>
<dbReference type="Pfam" id="PF11175">
    <property type="entry name" value="DUF2961"/>
    <property type="match status" value="1"/>
</dbReference>
<dbReference type="Gene3D" id="2.60.120.1390">
    <property type="match status" value="1"/>
</dbReference>
<dbReference type="RefSeq" id="WP_066324430.1">
    <property type="nucleotide sequence ID" value="NZ_LWSG01000001.1"/>
</dbReference>
<dbReference type="OrthoDB" id="2518538at2"/>
<dbReference type="InterPro" id="IPR021345">
    <property type="entry name" value="DUF2961"/>
</dbReference>
<dbReference type="Proteomes" id="UP000078534">
    <property type="component" value="Unassembled WGS sequence"/>
</dbReference>
<keyword evidence="2" id="KW-1185">Reference proteome</keyword>
<comment type="caution">
    <text evidence="1">The sequence shown here is derived from an EMBL/GenBank/DDBJ whole genome shotgun (WGS) entry which is preliminary data.</text>
</comment>
<reference evidence="2" key="1">
    <citation type="submission" date="2016-04" db="EMBL/GenBank/DDBJ databases">
        <authorList>
            <person name="Lyu Z."/>
            <person name="Lyu W."/>
        </authorList>
    </citation>
    <scope>NUCLEOTIDE SEQUENCE [LARGE SCALE GENOMIC DNA]</scope>
    <source>
        <strain evidence="2">C44</strain>
    </source>
</reference>
<gene>
    <name evidence="1" type="ORF">A6K24_01330</name>
</gene>
<sequence>MNVWQPNSPLGGLPFIKEASSKRESSYDRTGGNRDFKVVEPGETAVMADIKGAGCIKHIWMTTRCYAEQYLRKLVLEMYWDGEENPSVRVPLGDFFGIGHATCKHYVSLPLSMVMGEKRGPKGPFAASMNSYFSMPFGDGARIQLINESDKKIENLFYYVDYESYDNKDQIPDDVGRFHATWNRENPCEKVVFEKEIDNPAPWDLPGENLTGDDNYVILDAEGKGHYVGCVLNIDNFDASNQEFTWPGEGDDMFFIDGEEWPPSLHGTGTEDYFNAAWGFPSGEYAGPYHGISLGSDVQEHFGKWSLYRFHIEDPIRFTKSIRATIEHGHANDQANDYSSVAYWYQLEPHKPLPKLPDVKDRLPRRWPEHGLWDR</sequence>